<evidence type="ECO:0000313" key="3">
    <source>
        <dbReference type="EMBL" id="SVB02438.1"/>
    </source>
</evidence>
<feature type="non-terminal residue" evidence="3">
    <location>
        <position position="1"/>
    </location>
</feature>
<dbReference type="Gene3D" id="2.60.40.4070">
    <property type="match status" value="1"/>
</dbReference>
<evidence type="ECO:0000256" key="2">
    <source>
        <dbReference type="SAM" id="MobiDB-lite"/>
    </source>
</evidence>
<dbReference type="InterPro" id="IPR036278">
    <property type="entry name" value="Sialidase_sf"/>
</dbReference>
<organism evidence="3">
    <name type="scientific">marine metagenome</name>
    <dbReference type="NCBI Taxonomy" id="408172"/>
    <lineage>
        <taxon>unclassified sequences</taxon>
        <taxon>metagenomes</taxon>
        <taxon>ecological metagenomes</taxon>
    </lineage>
</organism>
<accession>A0A382ALV7</accession>
<gene>
    <name evidence="3" type="ORF">METZ01_LOCUS155292</name>
</gene>
<proteinExistence type="predicted"/>
<name>A0A382ALV7_9ZZZZ</name>
<sequence length="681" mass="76347">TQDNSTQGGPSRTDNAQGIQNSDWRVVLDWDGHQPATEPGNPDIMYGQRQEGTLSRIDLTTGEVVDIVPQPGVDEDYERFNWDAPIFISPHSPTRLYFGSQRLWRSDNRGDSWKAVSGDLTRNEERFALPIMGRVQSWDNAWDVGAMSTYNTITSIAESPIKEGVIYIGTDDGLVQMTKDGGKNWEKIEVGSLPSVPATAYVNDIKADLFDANTAYIALDNHKYGDYQPYLYKTTNGGKSWRSIKGNIPDRILVWRIVQDHVKPELLFAATEFGIYFSVNGGEVWTKLTGGVPVISFRDLAIQRRENDLVGASFGRSFYLFDDYTVLRAVSEKQMQEEATLFPVKKTWWYIPRSHLGFYGQKGDQGADHFVAPNPPHGAVFTYYLKDDYKTLKDVRQEKENSLNEKNRDVPFPGWDALEAERREEEAKIWISVEDHRGNVVRRVPTVAAKGFHRVAWDLKYPAPDAIELESSSEEPLFDEPSGGFLAPPGTYTATLYKQVDGKVEKLSKTEQFEVVRLRKGALAGSRPADVADFWRKYEDAARSASALNLAFSNAKAKVKGMKLALANSTANAGDIDKRLHDLRMEILSLESKVSGNQSKNEPGEKTKPTISDRLFSVSRGVGQSTYGPTETNRKSLEIAMDQLAETKRDLESAQEKISELVQDLLEAGAPWIEGEPLPRR</sequence>
<evidence type="ECO:0000256" key="1">
    <source>
        <dbReference type="SAM" id="Coils"/>
    </source>
</evidence>
<feature type="coiled-coil region" evidence="1">
    <location>
        <begin position="634"/>
        <end position="664"/>
    </location>
</feature>
<evidence type="ECO:0008006" key="4">
    <source>
        <dbReference type="Google" id="ProtNLM"/>
    </source>
</evidence>
<dbReference type="AlphaFoldDB" id="A0A382ALV7"/>
<dbReference type="Gene3D" id="2.130.10.10">
    <property type="entry name" value="YVTN repeat-like/Quinoprotein amine dehydrogenase"/>
    <property type="match status" value="1"/>
</dbReference>
<feature type="region of interest" description="Disordered" evidence="2">
    <location>
        <begin position="1"/>
        <end position="21"/>
    </location>
</feature>
<keyword evidence="1" id="KW-0175">Coiled coil</keyword>
<dbReference type="EMBL" id="UINC01025926">
    <property type="protein sequence ID" value="SVB02438.1"/>
    <property type="molecule type" value="Genomic_DNA"/>
</dbReference>
<dbReference type="InterPro" id="IPR015943">
    <property type="entry name" value="WD40/YVTN_repeat-like_dom_sf"/>
</dbReference>
<dbReference type="SUPFAM" id="SSF50939">
    <property type="entry name" value="Sialidases"/>
    <property type="match status" value="1"/>
</dbReference>
<protein>
    <recommendedName>
        <fullName evidence="4">Glycosyl hydrolase</fullName>
    </recommendedName>
</protein>
<reference evidence="3" key="1">
    <citation type="submission" date="2018-05" db="EMBL/GenBank/DDBJ databases">
        <authorList>
            <person name="Lanie J.A."/>
            <person name="Ng W.-L."/>
            <person name="Kazmierczak K.M."/>
            <person name="Andrzejewski T.M."/>
            <person name="Davidsen T.M."/>
            <person name="Wayne K.J."/>
            <person name="Tettelin H."/>
            <person name="Glass J.I."/>
            <person name="Rusch D."/>
            <person name="Podicherti R."/>
            <person name="Tsui H.-C.T."/>
            <person name="Winkler M.E."/>
        </authorList>
    </citation>
    <scope>NUCLEOTIDE SEQUENCE</scope>
</reference>